<evidence type="ECO:0000313" key="2">
    <source>
        <dbReference type="EMBL" id="KLV09431.1"/>
    </source>
</evidence>
<accession>A0A0J1HCS9</accession>
<dbReference type="InterPro" id="IPR007332">
    <property type="entry name" value="DUF411"/>
</dbReference>
<gene>
    <name evidence="2" type="ORF">ABT57_11510</name>
</gene>
<sequence length="159" mass="17866">MKYRFMLFLALTQFVWATPSVSATELNATETPITGTNYQSPYCGCCKDWVKHMADNGFKLDVVFEENLTPIKIDKGIRPEYASCHTAVIEGYTFEGHVPAEDIQRFLKEKPANFIGLAVGGMPMGSPGMEYGDQKDAYDVLAFDKDGNTQIWARHNRVQ</sequence>
<dbReference type="AlphaFoldDB" id="A0A0J1HCS9"/>
<feature type="signal peptide" evidence="1">
    <location>
        <begin position="1"/>
        <end position="17"/>
    </location>
</feature>
<evidence type="ECO:0000256" key="1">
    <source>
        <dbReference type="SAM" id="SignalP"/>
    </source>
</evidence>
<dbReference type="OrthoDB" id="14727at2"/>
<protein>
    <submittedName>
        <fullName evidence="2">Copper amine oxidase</fullName>
    </submittedName>
</protein>
<keyword evidence="1" id="KW-0732">Signal</keyword>
<dbReference type="STRING" id="320778.ABT57_11510"/>
<dbReference type="PATRIC" id="fig|320778.3.peg.2509"/>
<keyword evidence="3" id="KW-1185">Reference proteome</keyword>
<name>A0A0J1HCS9_9GAMM</name>
<dbReference type="EMBL" id="LDOU01000012">
    <property type="protein sequence ID" value="KLV09431.1"/>
    <property type="molecule type" value="Genomic_DNA"/>
</dbReference>
<feature type="chain" id="PRO_5005252522" evidence="1">
    <location>
        <begin position="18"/>
        <end position="159"/>
    </location>
</feature>
<reference evidence="2 3" key="1">
    <citation type="submission" date="2015-05" db="EMBL/GenBank/DDBJ databases">
        <title>Photobacterium galathea sp. nov.</title>
        <authorList>
            <person name="Machado H."/>
            <person name="Gram L."/>
        </authorList>
    </citation>
    <scope>NUCLEOTIDE SEQUENCE [LARGE SCALE GENOMIC DNA]</scope>
    <source>
        <strain evidence="2 3">DSM 22954</strain>
    </source>
</reference>
<dbReference type="Proteomes" id="UP000035909">
    <property type="component" value="Unassembled WGS sequence"/>
</dbReference>
<organism evidence="2 3">
    <name type="scientific">Photobacterium ganghwense</name>
    <dbReference type="NCBI Taxonomy" id="320778"/>
    <lineage>
        <taxon>Bacteria</taxon>
        <taxon>Pseudomonadati</taxon>
        <taxon>Pseudomonadota</taxon>
        <taxon>Gammaproteobacteria</taxon>
        <taxon>Vibrionales</taxon>
        <taxon>Vibrionaceae</taxon>
        <taxon>Photobacterium</taxon>
    </lineage>
</organism>
<dbReference type="RefSeq" id="WP_047885380.1">
    <property type="nucleotide sequence ID" value="NZ_CP071325.1"/>
</dbReference>
<dbReference type="Pfam" id="PF04214">
    <property type="entry name" value="DUF411"/>
    <property type="match status" value="1"/>
</dbReference>
<evidence type="ECO:0000313" key="3">
    <source>
        <dbReference type="Proteomes" id="UP000035909"/>
    </source>
</evidence>
<proteinExistence type="predicted"/>
<comment type="caution">
    <text evidence="2">The sequence shown here is derived from an EMBL/GenBank/DDBJ whole genome shotgun (WGS) entry which is preliminary data.</text>
</comment>